<dbReference type="RefSeq" id="WP_004807318.1">
    <property type="nucleotide sequence ID" value="NZ_CP116394.1"/>
</dbReference>
<dbReference type="Pfam" id="PF13396">
    <property type="entry name" value="PLDc_N"/>
    <property type="match status" value="1"/>
</dbReference>
<evidence type="ECO:0000313" key="10">
    <source>
        <dbReference type="Proteomes" id="UP001211044"/>
    </source>
</evidence>
<dbReference type="KEGG" id="wne:PIG85_08450"/>
<evidence type="ECO:0000256" key="1">
    <source>
        <dbReference type="ARBA" id="ARBA00004651"/>
    </source>
</evidence>
<evidence type="ECO:0000256" key="6">
    <source>
        <dbReference type="SAM" id="MobiDB-lite"/>
    </source>
</evidence>
<protein>
    <submittedName>
        <fullName evidence="9">PLDc N-terminal domain-containing protein</fullName>
    </submittedName>
</protein>
<evidence type="ECO:0000259" key="8">
    <source>
        <dbReference type="Pfam" id="PF13396"/>
    </source>
</evidence>
<reference evidence="9" key="1">
    <citation type="submission" date="2023-01" db="EMBL/GenBank/DDBJ databases">
        <title>Comparative Genomic Analysis of the Clinically-Derived Winkia Strain NY0527 Provides Evidence into the Taxonomic Reassignment of Winkia neuii and Characterizes Their Virulence Traits.</title>
        <authorList>
            <person name="Cai X."/>
            <person name="Peng Y."/>
            <person name="Li M."/>
            <person name="Qiu Y."/>
            <person name="Wang Y."/>
            <person name="Xu L."/>
            <person name="Hou Q."/>
        </authorList>
    </citation>
    <scope>NUCLEOTIDE SEQUENCE</scope>
    <source>
        <strain evidence="9">NY0527</strain>
    </source>
</reference>
<feature type="domain" description="Cardiolipin synthase N-terminal" evidence="8">
    <location>
        <begin position="12"/>
        <end position="58"/>
    </location>
</feature>
<evidence type="ECO:0000256" key="5">
    <source>
        <dbReference type="ARBA" id="ARBA00023136"/>
    </source>
</evidence>
<evidence type="ECO:0000313" key="9">
    <source>
        <dbReference type="EMBL" id="WCE45667.1"/>
    </source>
</evidence>
<keyword evidence="3 7" id="KW-0812">Transmembrane</keyword>
<gene>
    <name evidence="9" type="ORF">PIG85_08450</name>
</gene>
<keyword evidence="5 7" id="KW-0472">Membrane</keyword>
<organism evidence="9 10">
    <name type="scientific">Winkia neuii subsp. anitrata</name>
    <dbReference type="NCBI Taxonomy" id="29318"/>
    <lineage>
        <taxon>Bacteria</taxon>
        <taxon>Bacillati</taxon>
        <taxon>Actinomycetota</taxon>
        <taxon>Actinomycetes</taxon>
        <taxon>Actinomycetales</taxon>
        <taxon>Actinomycetaceae</taxon>
        <taxon>Winkia</taxon>
    </lineage>
</organism>
<dbReference type="AlphaFoldDB" id="A0AB38XMT3"/>
<evidence type="ECO:0000256" key="4">
    <source>
        <dbReference type="ARBA" id="ARBA00022989"/>
    </source>
</evidence>
<feature type="region of interest" description="Disordered" evidence="6">
    <location>
        <begin position="80"/>
        <end position="101"/>
    </location>
</feature>
<sequence length="122" mass="13518">MARVVMAILTLAVTIYAAADCARTPSDKLPARLPKAIWLLLIILLPPLGALAWIVISRVLAAEANDGKIDATMWSSAEPLNFRHNAPGTRPRTMAPDDDPEFLFKLKRDLQKRRDQEEEGDA</sequence>
<keyword evidence="2" id="KW-1003">Cell membrane</keyword>
<dbReference type="GO" id="GO:0005886">
    <property type="term" value="C:plasma membrane"/>
    <property type="evidence" value="ECO:0007669"/>
    <property type="project" value="UniProtKB-SubCell"/>
</dbReference>
<evidence type="ECO:0000256" key="7">
    <source>
        <dbReference type="SAM" id="Phobius"/>
    </source>
</evidence>
<evidence type="ECO:0000256" key="3">
    <source>
        <dbReference type="ARBA" id="ARBA00022692"/>
    </source>
</evidence>
<feature type="transmembrane region" description="Helical" evidence="7">
    <location>
        <begin position="35"/>
        <end position="56"/>
    </location>
</feature>
<keyword evidence="4 7" id="KW-1133">Transmembrane helix</keyword>
<accession>A0AB38XMT3</accession>
<dbReference type="EMBL" id="CP116394">
    <property type="protein sequence ID" value="WCE45667.1"/>
    <property type="molecule type" value="Genomic_DNA"/>
</dbReference>
<proteinExistence type="predicted"/>
<evidence type="ECO:0000256" key="2">
    <source>
        <dbReference type="ARBA" id="ARBA00022475"/>
    </source>
</evidence>
<name>A0AB38XMT3_9ACTO</name>
<dbReference type="Proteomes" id="UP001211044">
    <property type="component" value="Chromosome"/>
</dbReference>
<comment type="subcellular location">
    <subcellularLocation>
        <location evidence="1">Cell membrane</location>
        <topology evidence="1">Multi-pass membrane protein</topology>
    </subcellularLocation>
</comment>
<dbReference type="InterPro" id="IPR027379">
    <property type="entry name" value="CLS_N"/>
</dbReference>